<feature type="region of interest" description="Disordered" evidence="6">
    <location>
        <begin position="993"/>
        <end position="1019"/>
    </location>
</feature>
<reference evidence="8" key="1">
    <citation type="journal article" date="2012" name="PLoS Genet.">
        <title>Comparative analysis of the genomes of two field isolates of the rice blast fungus Magnaporthe oryzae.</title>
        <authorList>
            <person name="Xue M."/>
            <person name="Yang J."/>
            <person name="Li Z."/>
            <person name="Hu S."/>
            <person name="Yao N."/>
            <person name="Dean R.A."/>
            <person name="Zhao W."/>
            <person name="Shen M."/>
            <person name="Zhang H."/>
            <person name="Li C."/>
            <person name="Liu L."/>
            <person name="Cao L."/>
            <person name="Xu X."/>
            <person name="Xing Y."/>
            <person name="Hsiang T."/>
            <person name="Zhang Z."/>
            <person name="Xu J.R."/>
            <person name="Peng Y.L."/>
        </authorList>
    </citation>
    <scope>NUCLEOTIDE SEQUENCE</scope>
    <source>
        <strain evidence="8">Y34</strain>
    </source>
</reference>
<feature type="active site" description="Nucleophile" evidence="5">
    <location>
        <position position="269"/>
    </location>
</feature>
<evidence type="ECO:0000256" key="1">
    <source>
        <dbReference type="ARBA" id="ARBA00002682"/>
    </source>
</evidence>
<dbReference type="CDD" id="cd07230">
    <property type="entry name" value="Pat_TGL4-5_like"/>
    <property type="match status" value="1"/>
</dbReference>
<dbReference type="Pfam" id="PF01734">
    <property type="entry name" value="Patatin"/>
    <property type="match status" value="1"/>
</dbReference>
<feature type="region of interest" description="Disordered" evidence="6">
    <location>
        <begin position="651"/>
        <end position="705"/>
    </location>
</feature>
<evidence type="ECO:0000313" key="8">
    <source>
        <dbReference type="EMBL" id="ELQ40904.1"/>
    </source>
</evidence>
<dbReference type="PANTHER" id="PTHR14226:SF10">
    <property type="entry name" value="TRIACYLGLYCEROL LIPASE 4-RELATED"/>
    <property type="match status" value="1"/>
</dbReference>
<protein>
    <submittedName>
        <fullName evidence="8">Lipase 4</fullName>
    </submittedName>
</protein>
<accession>A0AA97P2S9</accession>
<name>A0AA97P2S9_PYRO3</name>
<feature type="domain" description="PNPLA" evidence="7">
    <location>
        <begin position="236"/>
        <end position="433"/>
    </location>
</feature>
<dbReference type="PANTHER" id="PTHR14226">
    <property type="entry name" value="NEUROPATHY TARGET ESTERASE/SWISS CHEESE D.MELANOGASTER"/>
    <property type="match status" value="1"/>
</dbReference>
<organism evidence="8">
    <name type="scientific">Pyricularia oryzae (strain Y34)</name>
    <name type="common">Rice blast fungus</name>
    <name type="synonym">Magnaporthe oryzae</name>
    <dbReference type="NCBI Taxonomy" id="1143189"/>
    <lineage>
        <taxon>Eukaryota</taxon>
        <taxon>Fungi</taxon>
        <taxon>Dikarya</taxon>
        <taxon>Ascomycota</taxon>
        <taxon>Pezizomycotina</taxon>
        <taxon>Sordariomycetes</taxon>
        <taxon>Sordariomycetidae</taxon>
        <taxon>Magnaporthales</taxon>
        <taxon>Pyriculariaceae</taxon>
        <taxon>Pyricularia</taxon>
    </lineage>
</organism>
<feature type="region of interest" description="Disordered" evidence="6">
    <location>
        <begin position="742"/>
        <end position="766"/>
    </location>
</feature>
<evidence type="ECO:0000256" key="4">
    <source>
        <dbReference type="ARBA" id="ARBA00023098"/>
    </source>
</evidence>
<dbReference type="GO" id="GO:0016042">
    <property type="term" value="P:lipid catabolic process"/>
    <property type="evidence" value="ECO:0007669"/>
    <property type="project" value="UniProtKB-UniRule"/>
</dbReference>
<keyword evidence="2 5" id="KW-0378">Hydrolase</keyword>
<feature type="compositionally biased region" description="Low complexity" evidence="6">
    <location>
        <begin position="798"/>
        <end position="809"/>
    </location>
</feature>
<feature type="compositionally biased region" description="Polar residues" evidence="6">
    <location>
        <begin position="29"/>
        <end position="45"/>
    </location>
</feature>
<sequence length="1019" mass="113955">MLDILHLTSTRSNANSSSAAKQHPDSTRPQKPSASEPTSAKPQQTHYDRPQRSRPNNVVTVLDRAAKLALDCRDVVCSSLRTETAAFKKRRRELEALMNNANSYEEWETAARALDKFMGNDLWKDKLGSGEYCVVELLENMQRLDEATKKRNFCELLFLIRTTLSRDLGGMGSSALYRHSHTGTKTIIQRYVQSATRAIETMVELAGSATSRGGMGLPKVLQELEHTRRHFGRSALMLSGGATYGMTHIGVIKALFEQNLLPRIVSGASAGSIVCAVLCTHTDEDLPRIIKEFPYGELDVFEEQGRQVSIAKRLWKLLTEWYWYDETHLVRVMRNMIGDVTFREAYNRTRRICNITVSIANNIELPRLLNYRTSPDVMIWSAVAVSCSVPGLFKASSLMIKDPKTGEQSRWFPSPQRWIDGSIDNDLPTTRLAEMFAVNHFIVSQVNPHVVPFLERDDVILEPEERDSALSTSFKPSLLIKNLFSEITSMATEELLYRLTVVAENTGPMSNILTKVCSILSQQYSGDITIIPKIEWSDMAHLVTNPTSDFMLKSCLIGERGTWPKLRRIRDHCAIELCLDRAITELMTLAAFSPSQVNLRRSLGLHSGDVGQPINRLHHRERRPSDSNIHMIMRQRQNNLELEQLLSENEWRLESTSESDDEDEDGGVMLKVDARPRRRKTSSGASAAQNSEDRPRKPVLRRAARSHQALHFKALARLSTPMANPLTKDLDDLDDLDVVTMGLSTSRSGTPGDLNSPTSTTSSHSPRFMEAVRKTSLGKSAFARTEIPSSPAEDTLIDSASDADSLPSDHGNILDPAAEGKPKDGSAPKVLEQARLCQEPETTREADNMFTTLLLSKVLGVRVVRVKWRETELRILLYLFLIPRPKLLGDARTAFRFWLGRFLEVIPDWLKTAPGLNEKQSYGSADWCLARSELRLPGLSARLTNAFVAEAAGVLGPLEVIAGFTDAVLDVWRDGIFGSEVVKLVEQDAARRGRELGDRRRDPDDSDRARCRLGGGSGQ</sequence>
<feature type="region of interest" description="Disordered" evidence="6">
    <location>
        <begin position="1"/>
        <end position="56"/>
    </location>
</feature>
<comment type="function">
    <text evidence="1">Probable lipid hydrolase.</text>
</comment>
<keyword evidence="3 5" id="KW-0442">Lipid degradation</keyword>
<feature type="short sequence motif" description="GXSXG" evidence="5">
    <location>
        <begin position="267"/>
        <end position="271"/>
    </location>
</feature>
<dbReference type="PROSITE" id="PS51635">
    <property type="entry name" value="PNPLA"/>
    <property type="match status" value="1"/>
</dbReference>
<dbReference type="GO" id="GO:0006641">
    <property type="term" value="P:triglyceride metabolic process"/>
    <property type="evidence" value="ECO:0007669"/>
    <property type="project" value="UniProtKB-ARBA"/>
</dbReference>
<feature type="region of interest" description="Disordered" evidence="6">
    <location>
        <begin position="610"/>
        <end position="629"/>
    </location>
</feature>
<dbReference type="InterPro" id="IPR050301">
    <property type="entry name" value="NTE"/>
</dbReference>
<dbReference type="InterPro" id="IPR021771">
    <property type="entry name" value="Triacylglycerol_lipase_N"/>
</dbReference>
<evidence type="ECO:0000256" key="3">
    <source>
        <dbReference type="ARBA" id="ARBA00022963"/>
    </source>
</evidence>
<feature type="compositionally biased region" description="Acidic residues" evidence="6">
    <location>
        <begin position="657"/>
        <end position="666"/>
    </location>
</feature>
<dbReference type="Gene3D" id="3.40.1090.10">
    <property type="entry name" value="Cytosolic phospholipase A2 catalytic domain"/>
    <property type="match status" value="2"/>
</dbReference>
<feature type="compositionally biased region" description="Low complexity" evidence="6">
    <location>
        <begin position="756"/>
        <end position="766"/>
    </location>
</feature>
<evidence type="ECO:0000259" key="7">
    <source>
        <dbReference type="PROSITE" id="PS51635"/>
    </source>
</evidence>
<dbReference type="GO" id="GO:0004806">
    <property type="term" value="F:triacylglycerol lipase activity"/>
    <property type="evidence" value="ECO:0007669"/>
    <property type="project" value="InterPro"/>
</dbReference>
<evidence type="ECO:0000256" key="6">
    <source>
        <dbReference type="SAM" id="MobiDB-lite"/>
    </source>
</evidence>
<evidence type="ECO:0000256" key="5">
    <source>
        <dbReference type="PROSITE-ProRule" id="PRU01161"/>
    </source>
</evidence>
<feature type="region of interest" description="Disordered" evidence="6">
    <location>
        <begin position="783"/>
        <end position="827"/>
    </location>
</feature>
<feature type="active site" description="Proton acceptor" evidence="5">
    <location>
        <position position="420"/>
    </location>
</feature>
<dbReference type="SUPFAM" id="SSF52151">
    <property type="entry name" value="FabD/lysophospholipase-like"/>
    <property type="match status" value="1"/>
</dbReference>
<proteinExistence type="predicted"/>
<evidence type="ECO:0000256" key="2">
    <source>
        <dbReference type="ARBA" id="ARBA00022801"/>
    </source>
</evidence>
<dbReference type="InterPro" id="IPR016035">
    <property type="entry name" value="Acyl_Trfase/lysoPLipase"/>
</dbReference>
<dbReference type="Pfam" id="PF11815">
    <property type="entry name" value="DUF3336"/>
    <property type="match status" value="1"/>
</dbReference>
<dbReference type="Proteomes" id="UP000011086">
    <property type="component" value="Unassembled WGS sequence"/>
</dbReference>
<feature type="compositionally biased region" description="Basic and acidic residues" evidence="6">
    <location>
        <begin position="993"/>
        <end position="1010"/>
    </location>
</feature>
<dbReference type="EMBL" id="JH794015">
    <property type="protein sequence ID" value="ELQ40904.1"/>
    <property type="molecule type" value="Genomic_DNA"/>
</dbReference>
<keyword evidence="4 5" id="KW-0443">Lipid metabolism</keyword>
<comment type="caution">
    <text evidence="5">Lacks conserved residue(s) required for the propagation of feature annotation.</text>
</comment>
<gene>
    <name evidence="8" type="ORF">OOU_Y34scaffold00325g34</name>
</gene>
<dbReference type="InterPro" id="IPR002641">
    <property type="entry name" value="PNPLA_dom"/>
</dbReference>
<dbReference type="AlphaFoldDB" id="A0AA97P2S9"/>
<feature type="compositionally biased region" description="Polar residues" evidence="6">
    <location>
        <begin position="742"/>
        <end position="755"/>
    </location>
</feature>